<dbReference type="Pfam" id="PF02812">
    <property type="entry name" value="ELFV_dehydrog_N"/>
    <property type="match status" value="1"/>
</dbReference>
<reference evidence="10" key="1">
    <citation type="submission" date="2016-10" db="EMBL/GenBank/DDBJ databases">
        <authorList>
            <person name="Varghese N."/>
            <person name="Submissions S."/>
        </authorList>
    </citation>
    <scope>NUCLEOTIDE SEQUENCE [LARGE SCALE GENOMIC DNA]</scope>
    <source>
        <strain evidence="10">DSM 11526</strain>
    </source>
</reference>
<keyword evidence="4 6" id="KW-0520">NAD</keyword>
<comment type="similarity">
    <text evidence="2 7">Belongs to the Glu/Leu/Phe/Val dehydrogenases family.</text>
</comment>
<evidence type="ECO:0000313" key="9">
    <source>
        <dbReference type="EMBL" id="SEA61245.1"/>
    </source>
</evidence>
<dbReference type="Gene3D" id="3.40.50.10860">
    <property type="entry name" value="Leucine Dehydrogenase, chain A, domain 1"/>
    <property type="match status" value="1"/>
</dbReference>
<dbReference type="STRING" id="1122198.SAMN02745729_10556"/>
<evidence type="ECO:0000313" key="10">
    <source>
        <dbReference type="Proteomes" id="UP000242469"/>
    </source>
</evidence>
<feature type="binding site" evidence="6">
    <location>
        <begin position="174"/>
        <end position="179"/>
    </location>
    <ligand>
        <name>NAD(+)</name>
        <dbReference type="ChEBI" id="CHEBI:57540"/>
    </ligand>
</feature>
<dbReference type="GO" id="GO:0016639">
    <property type="term" value="F:oxidoreductase activity, acting on the CH-NH2 group of donors, NAD or NADP as acceptor"/>
    <property type="evidence" value="ECO:0007669"/>
    <property type="project" value="InterPro"/>
</dbReference>
<accession>A0A1H4CLD6</accession>
<dbReference type="GO" id="GO:0006520">
    <property type="term" value="P:amino acid metabolic process"/>
    <property type="evidence" value="ECO:0007669"/>
    <property type="project" value="InterPro"/>
</dbReference>
<dbReference type="InterPro" id="IPR006097">
    <property type="entry name" value="Glu/Leu/Phe/Val/Trp_DH_dimer"/>
</dbReference>
<name>A0A1H4CLD6_9GAMM</name>
<dbReference type="InterPro" id="IPR036291">
    <property type="entry name" value="NAD(P)-bd_dom_sf"/>
</dbReference>
<feature type="domain" description="Glutamate/phenylalanine/leucine/valine/L-tryptophan dehydrogenase C-terminal" evidence="8">
    <location>
        <begin position="138"/>
        <end position="345"/>
    </location>
</feature>
<evidence type="ECO:0000259" key="8">
    <source>
        <dbReference type="SMART" id="SM00839"/>
    </source>
</evidence>
<sequence length="355" mass="37828">MLKQMENAGLTDLHFGLDPATGLKAIIAIHSTARGPAIGGCRFIHYTREQDAITDALRLARGMSYKAALAGLPHGGGKAVIIKPEGAFDRAALMQAFGRMVDQLGGRYITAMDSGTEVSDMDAIETTTRFVSCTSASGDPSPHTSLGVFEGIKAAVMHQLGKDSLAGLSIAIQGLGHVGYALAQRLHQAGVQLYVADIERERTDRCVREFNARAVATEAIYDTGADIFSPCGLGATLNSDTIPRLNCRIVAGCANNQLATDEDGNRLRQRGILYVPDYVLNAGGLIHVAMHHAGRSANERDAKIRGIAATLTHLFAEADRTGQSVHHVADLHAESLLQAAGEVQLTHQHQEVQHA</sequence>
<evidence type="ECO:0000256" key="6">
    <source>
        <dbReference type="PIRSR" id="PIRSR000188-2"/>
    </source>
</evidence>
<dbReference type="CDD" id="cd01075">
    <property type="entry name" value="NAD_bind_Leu_Phe_Val_DH"/>
    <property type="match status" value="1"/>
</dbReference>
<keyword evidence="3 7" id="KW-0560">Oxidoreductase</keyword>
<dbReference type="AlphaFoldDB" id="A0A1H4CLD6"/>
<evidence type="ECO:0000256" key="3">
    <source>
        <dbReference type="ARBA" id="ARBA00023002"/>
    </source>
</evidence>
<dbReference type="OrthoDB" id="9803297at2"/>
<organism evidence="9 10">
    <name type="scientific">Marinobacterium iners DSM 11526</name>
    <dbReference type="NCBI Taxonomy" id="1122198"/>
    <lineage>
        <taxon>Bacteria</taxon>
        <taxon>Pseudomonadati</taxon>
        <taxon>Pseudomonadota</taxon>
        <taxon>Gammaproteobacteria</taxon>
        <taxon>Oceanospirillales</taxon>
        <taxon>Oceanospirillaceae</taxon>
        <taxon>Marinobacterium</taxon>
    </lineage>
</organism>
<dbReference type="InterPro" id="IPR006096">
    <property type="entry name" value="Glu/Leu/Phe/Val/Trp_DH_C"/>
</dbReference>
<evidence type="ECO:0000256" key="4">
    <source>
        <dbReference type="ARBA" id="ARBA00023027"/>
    </source>
</evidence>
<evidence type="ECO:0000256" key="1">
    <source>
        <dbReference type="ARBA" id="ARBA00003868"/>
    </source>
</evidence>
<dbReference type="InterPro" id="IPR016211">
    <property type="entry name" value="Glu/Phe/Leu/Val/Trp_DH_bac/arc"/>
</dbReference>
<dbReference type="InterPro" id="IPR006095">
    <property type="entry name" value="Glu/Leu/Phe/Val/Trp_DH"/>
</dbReference>
<keyword evidence="10" id="KW-1185">Reference proteome</keyword>
<evidence type="ECO:0000256" key="2">
    <source>
        <dbReference type="ARBA" id="ARBA00006382"/>
    </source>
</evidence>
<dbReference type="SMART" id="SM00839">
    <property type="entry name" value="ELFV_dehydrog"/>
    <property type="match status" value="1"/>
</dbReference>
<dbReference type="SUPFAM" id="SSF51735">
    <property type="entry name" value="NAD(P)-binding Rossmann-fold domains"/>
    <property type="match status" value="1"/>
</dbReference>
<dbReference type="InterPro" id="IPR046346">
    <property type="entry name" value="Aminoacid_DH-like_N_sf"/>
</dbReference>
<protein>
    <submittedName>
        <fullName evidence="9">Leucine dehydrogenase</fullName>
    </submittedName>
</protein>
<dbReference type="Proteomes" id="UP000242469">
    <property type="component" value="Unassembled WGS sequence"/>
</dbReference>
<dbReference type="PIRSF" id="PIRSF000188">
    <property type="entry name" value="Phe_leu_dh"/>
    <property type="match status" value="1"/>
</dbReference>
<feature type="active site" description="Proton donor/acceptor" evidence="5">
    <location>
        <position position="78"/>
    </location>
</feature>
<evidence type="ECO:0000256" key="5">
    <source>
        <dbReference type="PIRSR" id="PIRSR000188-1"/>
    </source>
</evidence>
<dbReference type="PANTHER" id="PTHR42722:SF1">
    <property type="entry name" value="VALINE DEHYDROGENASE"/>
    <property type="match status" value="1"/>
</dbReference>
<gene>
    <name evidence="9" type="ORF">SAMN02745729_10556</name>
</gene>
<dbReference type="PRINTS" id="PR00082">
    <property type="entry name" value="GLFDHDRGNASE"/>
</dbReference>
<evidence type="ECO:0000256" key="7">
    <source>
        <dbReference type="RuleBase" id="RU004417"/>
    </source>
</evidence>
<proteinExistence type="inferred from homology"/>
<dbReference type="PANTHER" id="PTHR42722">
    <property type="entry name" value="LEUCINE DEHYDROGENASE"/>
    <property type="match status" value="1"/>
</dbReference>
<dbReference type="EMBL" id="FNRJ01000005">
    <property type="protein sequence ID" value="SEA61245.1"/>
    <property type="molecule type" value="Genomic_DNA"/>
</dbReference>
<dbReference type="RefSeq" id="WP_091825312.1">
    <property type="nucleotide sequence ID" value="NZ_FNRJ01000005.1"/>
</dbReference>
<comment type="function">
    <text evidence="1">Catalyzes the reversible oxidative deamination of glutamate to alpha-ketoglutarate and ammonia.</text>
</comment>
<dbReference type="GO" id="GO:0000166">
    <property type="term" value="F:nucleotide binding"/>
    <property type="evidence" value="ECO:0007669"/>
    <property type="project" value="UniProtKB-KW"/>
</dbReference>
<dbReference type="SUPFAM" id="SSF53223">
    <property type="entry name" value="Aminoacid dehydrogenase-like, N-terminal domain"/>
    <property type="match status" value="1"/>
</dbReference>
<keyword evidence="6" id="KW-0547">Nucleotide-binding</keyword>
<dbReference type="Pfam" id="PF00208">
    <property type="entry name" value="ELFV_dehydrog"/>
    <property type="match status" value="1"/>
</dbReference>
<dbReference type="Gene3D" id="3.40.50.720">
    <property type="entry name" value="NAD(P)-binding Rossmann-like Domain"/>
    <property type="match status" value="1"/>
</dbReference>